<gene>
    <name evidence="3" type="ORF">EXU32_06840</name>
</gene>
<dbReference type="AlphaFoldDB" id="A0A4P6MQV3"/>
<comment type="similarity">
    <text evidence="1">Belongs to the UPF0749 family.</text>
</comment>
<evidence type="ECO:0000256" key="2">
    <source>
        <dbReference type="SAM" id="MobiDB-lite"/>
    </source>
</evidence>
<evidence type="ECO:0000313" key="4">
    <source>
        <dbReference type="Proteomes" id="UP000290408"/>
    </source>
</evidence>
<feature type="compositionally biased region" description="Basic and acidic residues" evidence="2">
    <location>
        <begin position="191"/>
        <end position="204"/>
    </location>
</feature>
<dbReference type="RefSeq" id="WP_130629220.1">
    <property type="nucleotide sequence ID" value="NZ_CP036164.1"/>
</dbReference>
<dbReference type="PANTHER" id="PTHR37313">
    <property type="entry name" value="UPF0749 PROTEIN RV1825"/>
    <property type="match status" value="1"/>
</dbReference>
<sequence>MRSDLPEDAKPSDAPSATELGEGEQGYAQAHGAARPAPRPDASMTLLTSMLERPLDPGYQAAAEARMAQGKPPSTGTGRLRLLVWLLLIGLMIGVCTAQLRDRDGSRAAARADLIRQIEDRQGVVDERGVKVRTLQTEIDVATGQLDPDLVGTQRKDLEDRRVTSGLAAVQGPGVRLTLDDAQGSSNSADGDPRTGVSDEGRVRSSDMQVVTNALWQAGAEAITINGQRLTSRTAIRFAGEAILVNFRPLTRPYTIEAIGDPSALQTSFAEGQGGSYLTSLRLNYGIQTSLTVQDELTLPSAVNVSTREATVVPDGTEPPLVKPLKKETS</sequence>
<organism evidence="3 4">
    <name type="scientific">Janibacter limosus</name>
    <dbReference type="NCBI Taxonomy" id="53458"/>
    <lineage>
        <taxon>Bacteria</taxon>
        <taxon>Bacillati</taxon>
        <taxon>Actinomycetota</taxon>
        <taxon>Actinomycetes</taxon>
        <taxon>Micrococcales</taxon>
        <taxon>Intrasporangiaceae</taxon>
        <taxon>Janibacter</taxon>
    </lineage>
</organism>
<protein>
    <submittedName>
        <fullName evidence="3">DUF881 domain-containing protein</fullName>
    </submittedName>
</protein>
<keyword evidence="4" id="KW-1185">Reference proteome</keyword>
<dbReference type="GO" id="GO:0005886">
    <property type="term" value="C:plasma membrane"/>
    <property type="evidence" value="ECO:0007669"/>
    <property type="project" value="TreeGrafter"/>
</dbReference>
<feature type="region of interest" description="Disordered" evidence="2">
    <location>
        <begin position="178"/>
        <end position="204"/>
    </location>
</feature>
<dbReference type="InterPro" id="IPR010273">
    <property type="entry name" value="DUF881"/>
</dbReference>
<proteinExistence type="inferred from homology"/>
<dbReference type="KEGG" id="jli:EXU32_06840"/>
<dbReference type="EMBL" id="CP036164">
    <property type="protein sequence ID" value="QBF45991.1"/>
    <property type="molecule type" value="Genomic_DNA"/>
</dbReference>
<reference evidence="3 4" key="1">
    <citation type="submission" date="2019-02" db="EMBL/GenBank/DDBJ databases">
        <title>Genomic data mining of an Antarctic deep-sea actinobacterium, Janibacterlimosus P3-3-X1.</title>
        <authorList>
            <person name="Liao L."/>
            <person name="Chen B."/>
        </authorList>
    </citation>
    <scope>NUCLEOTIDE SEQUENCE [LARGE SCALE GENOMIC DNA]</scope>
    <source>
        <strain evidence="3 4">P3-3-X1</strain>
    </source>
</reference>
<dbReference type="Proteomes" id="UP000290408">
    <property type="component" value="Chromosome"/>
</dbReference>
<feature type="compositionally biased region" description="Basic and acidic residues" evidence="2">
    <location>
        <begin position="1"/>
        <end position="11"/>
    </location>
</feature>
<dbReference type="STRING" id="1216970.GCA_001570985_00273"/>
<accession>A0A4P6MQV3</accession>
<feature type="region of interest" description="Disordered" evidence="2">
    <location>
        <begin position="1"/>
        <end position="41"/>
    </location>
</feature>
<evidence type="ECO:0000256" key="1">
    <source>
        <dbReference type="ARBA" id="ARBA00009108"/>
    </source>
</evidence>
<name>A0A4P6MQV3_9MICO</name>
<dbReference type="PANTHER" id="PTHR37313:SF1">
    <property type="entry name" value="UPF0749 PROTEIN RV1823"/>
    <property type="match status" value="1"/>
</dbReference>
<dbReference type="Gene3D" id="3.30.70.1880">
    <property type="entry name" value="Protein of unknown function DUF881"/>
    <property type="match status" value="1"/>
</dbReference>
<dbReference type="OrthoDB" id="3218134at2"/>
<evidence type="ECO:0000313" key="3">
    <source>
        <dbReference type="EMBL" id="QBF45991.1"/>
    </source>
</evidence>
<dbReference type="Pfam" id="PF05949">
    <property type="entry name" value="DUF881"/>
    <property type="match status" value="1"/>
</dbReference>